<dbReference type="InterPro" id="IPR050203">
    <property type="entry name" value="Trp-tRNA_synthetase"/>
</dbReference>
<organism evidence="10 11">
    <name type="scientific">Paraoerskovia sediminicola</name>
    <dbReference type="NCBI Taxonomy" id="1138587"/>
    <lineage>
        <taxon>Bacteria</taxon>
        <taxon>Bacillati</taxon>
        <taxon>Actinomycetota</taxon>
        <taxon>Actinomycetes</taxon>
        <taxon>Micrococcales</taxon>
        <taxon>Cellulomonadaceae</taxon>
        <taxon>Paraoerskovia</taxon>
    </lineage>
</organism>
<gene>
    <name evidence="10" type="primary">trpS2</name>
    <name evidence="8" type="synonym">trpS</name>
    <name evidence="10" type="ORF">GCM10025865_02250</name>
</gene>
<evidence type="ECO:0000256" key="4">
    <source>
        <dbReference type="ARBA" id="ARBA00022840"/>
    </source>
</evidence>
<dbReference type="Proteomes" id="UP001321475">
    <property type="component" value="Chromosome"/>
</dbReference>
<feature type="binding site" evidence="8">
    <location>
        <position position="154"/>
    </location>
    <ligand>
        <name>L-tryptophan</name>
        <dbReference type="ChEBI" id="CHEBI:57912"/>
    </ligand>
</feature>
<comment type="function">
    <text evidence="8">Catalyzes the attachment of tryptophan to tRNA(Trp).</text>
</comment>
<evidence type="ECO:0000256" key="9">
    <source>
        <dbReference type="RuleBase" id="RU363036"/>
    </source>
</evidence>
<dbReference type="NCBIfam" id="TIGR00233">
    <property type="entry name" value="trpS"/>
    <property type="match status" value="1"/>
</dbReference>
<accession>A0ABN6X8A4</accession>
<keyword evidence="2 8" id="KW-0436">Ligase</keyword>
<feature type="binding site" evidence="8">
    <location>
        <position position="206"/>
    </location>
    <ligand>
        <name>ATP</name>
        <dbReference type="ChEBI" id="CHEBI:30616"/>
    </ligand>
</feature>
<comment type="similarity">
    <text evidence="1 8 9">Belongs to the class-I aminoacyl-tRNA synthetase family.</text>
</comment>
<dbReference type="InterPro" id="IPR024109">
    <property type="entry name" value="Trp-tRNA-ligase_bac-type"/>
</dbReference>
<evidence type="ECO:0000256" key="1">
    <source>
        <dbReference type="ARBA" id="ARBA00005594"/>
    </source>
</evidence>
<sequence length="367" mass="39927">MAAMPDQHADDAFLRQAGGRPRILSGMQPTDDTLHLGNYIGALTQWVALQDDHDALYCVVDLHALTVNPDPALLRRRSRLTAAQYLAGGVDPERSTLFCQSHVPQHTQLAWILECQTGFGEASRMTQFKDKSARHGTDGTSVGLFTYPMLMAADILLYDTALVPVGEDQRQHLELTRNLAERLNARFGAGTAVVPDPHIVKSVAKIYDLQEPTSKMSKSAASPKGLIGLLDDPKVAAKKIRSAATDSGTDVRFDREAKPGVSNLLSIFSALTGRDVDAIARDYDGRGYGHLKVDLAEVVVAFLEPFQERARTYLDDPAELDRVLLRGGERARELAQGTVDRVFDRVGLLPSGSSRDASIDVPSGAAR</sequence>
<dbReference type="Gene3D" id="1.10.240.10">
    <property type="entry name" value="Tyrosyl-Transfer RNA Synthetase"/>
    <property type="match status" value="1"/>
</dbReference>
<feature type="binding site" evidence="8">
    <location>
        <begin position="215"/>
        <end position="219"/>
    </location>
    <ligand>
        <name>ATP</name>
        <dbReference type="ChEBI" id="CHEBI:30616"/>
    </ligand>
</feature>
<evidence type="ECO:0000256" key="2">
    <source>
        <dbReference type="ARBA" id="ARBA00022598"/>
    </source>
</evidence>
<dbReference type="EMBL" id="AP027729">
    <property type="protein sequence ID" value="BDZ40926.1"/>
    <property type="molecule type" value="Genomic_DNA"/>
</dbReference>
<keyword evidence="8" id="KW-0963">Cytoplasm</keyword>
<feature type="short sequence motif" description="'KMSKS' region" evidence="8">
    <location>
        <begin position="215"/>
        <end position="219"/>
    </location>
</feature>
<proteinExistence type="inferred from homology"/>
<dbReference type="HAMAP" id="MF_00140_B">
    <property type="entry name" value="Trp_tRNA_synth_B"/>
    <property type="match status" value="1"/>
</dbReference>
<dbReference type="Pfam" id="PF00579">
    <property type="entry name" value="tRNA-synt_1b"/>
    <property type="match status" value="1"/>
</dbReference>
<keyword evidence="11" id="KW-1185">Reference proteome</keyword>
<comment type="subunit">
    <text evidence="8">Homodimer.</text>
</comment>
<dbReference type="PANTHER" id="PTHR43766:SF1">
    <property type="entry name" value="TRYPTOPHAN--TRNA LIGASE, MITOCHONDRIAL"/>
    <property type="match status" value="1"/>
</dbReference>
<feature type="binding site" evidence="8">
    <location>
        <begin position="28"/>
        <end position="30"/>
    </location>
    <ligand>
        <name>ATP</name>
        <dbReference type="ChEBI" id="CHEBI:30616"/>
    </ligand>
</feature>
<comment type="subcellular location">
    <subcellularLocation>
        <location evidence="8">Cytoplasm</location>
    </subcellularLocation>
</comment>
<keyword evidence="4 8" id="KW-0067">ATP-binding</keyword>
<dbReference type="InterPro" id="IPR002305">
    <property type="entry name" value="aa-tRNA-synth_Ic"/>
</dbReference>
<evidence type="ECO:0000256" key="6">
    <source>
        <dbReference type="ARBA" id="ARBA00023146"/>
    </source>
</evidence>
<dbReference type="EC" id="6.1.1.2" evidence="8"/>
<dbReference type="GO" id="GO:0016874">
    <property type="term" value="F:ligase activity"/>
    <property type="evidence" value="ECO:0007669"/>
    <property type="project" value="UniProtKB-KW"/>
</dbReference>
<keyword evidence="5 8" id="KW-0648">Protein biosynthesis</keyword>
<name>A0ABN6X8A4_9CELL</name>
<feature type="binding site" evidence="8">
    <location>
        <begin position="37"/>
        <end position="38"/>
    </location>
    <ligand>
        <name>ATP</name>
        <dbReference type="ChEBI" id="CHEBI:30616"/>
    </ligand>
</feature>
<protein>
    <recommendedName>
        <fullName evidence="8">Tryptophan--tRNA ligase</fullName>
        <ecNumber evidence="8">6.1.1.2</ecNumber>
    </recommendedName>
    <alternativeName>
        <fullName evidence="8">Tryptophanyl-tRNA synthetase</fullName>
        <shortName evidence="8">TrpRS</shortName>
    </alternativeName>
</protein>
<dbReference type="Gene3D" id="3.40.50.620">
    <property type="entry name" value="HUPs"/>
    <property type="match status" value="1"/>
</dbReference>
<dbReference type="PRINTS" id="PR01039">
    <property type="entry name" value="TRNASYNTHTRP"/>
</dbReference>
<keyword evidence="3 8" id="KW-0547">Nucleotide-binding</keyword>
<dbReference type="InterPro" id="IPR002306">
    <property type="entry name" value="Trp-tRNA-ligase"/>
</dbReference>
<dbReference type="PANTHER" id="PTHR43766">
    <property type="entry name" value="TRYPTOPHAN--TRNA LIGASE, MITOCHONDRIAL"/>
    <property type="match status" value="1"/>
</dbReference>
<comment type="caution">
    <text evidence="8">Lacks conserved residue(s) required for the propagation of feature annotation.</text>
</comment>
<evidence type="ECO:0000256" key="7">
    <source>
        <dbReference type="ARBA" id="ARBA00049929"/>
    </source>
</evidence>
<comment type="catalytic activity">
    <reaction evidence="7 8">
        <text>tRNA(Trp) + L-tryptophan + ATP = L-tryptophyl-tRNA(Trp) + AMP + diphosphate + H(+)</text>
        <dbReference type="Rhea" id="RHEA:24080"/>
        <dbReference type="Rhea" id="RHEA-COMP:9671"/>
        <dbReference type="Rhea" id="RHEA-COMP:9705"/>
        <dbReference type="ChEBI" id="CHEBI:15378"/>
        <dbReference type="ChEBI" id="CHEBI:30616"/>
        <dbReference type="ChEBI" id="CHEBI:33019"/>
        <dbReference type="ChEBI" id="CHEBI:57912"/>
        <dbReference type="ChEBI" id="CHEBI:78442"/>
        <dbReference type="ChEBI" id="CHEBI:78535"/>
        <dbReference type="ChEBI" id="CHEBI:456215"/>
        <dbReference type="EC" id="6.1.1.2"/>
    </reaction>
</comment>
<dbReference type="InterPro" id="IPR014729">
    <property type="entry name" value="Rossmann-like_a/b/a_fold"/>
</dbReference>
<evidence type="ECO:0000256" key="8">
    <source>
        <dbReference type="HAMAP-Rule" id="MF_00140"/>
    </source>
</evidence>
<evidence type="ECO:0000313" key="10">
    <source>
        <dbReference type="EMBL" id="BDZ40926.1"/>
    </source>
</evidence>
<dbReference type="CDD" id="cd00806">
    <property type="entry name" value="TrpRS_core"/>
    <property type="match status" value="1"/>
</dbReference>
<evidence type="ECO:0000256" key="3">
    <source>
        <dbReference type="ARBA" id="ARBA00022741"/>
    </source>
</evidence>
<keyword evidence="6 8" id="KW-0030">Aminoacyl-tRNA synthetase</keyword>
<dbReference type="SUPFAM" id="SSF52374">
    <property type="entry name" value="Nucleotidylyl transferase"/>
    <property type="match status" value="1"/>
</dbReference>
<evidence type="ECO:0000313" key="11">
    <source>
        <dbReference type="Proteomes" id="UP001321475"/>
    </source>
</evidence>
<evidence type="ECO:0000256" key="5">
    <source>
        <dbReference type="ARBA" id="ARBA00022917"/>
    </source>
</evidence>
<reference evidence="11" key="1">
    <citation type="journal article" date="2019" name="Int. J. Syst. Evol. Microbiol.">
        <title>The Global Catalogue of Microorganisms (GCM) 10K type strain sequencing project: providing services to taxonomists for standard genome sequencing and annotation.</title>
        <authorList>
            <consortium name="The Broad Institute Genomics Platform"/>
            <consortium name="The Broad Institute Genome Sequencing Center for Infectious Disease"/>
            <person name="Wu L."/>
            <person name="Ma J."/>
        </authorList>
    </citation>
    <scope>NUCLEOTIDE SEQUENCE [LARGE SCALE GENOMIC DNA]</scope>
    <source>
        <strain evidence="11">NBRC 108565</strain>
    </source>
</reference>
<feature type="binding site" evidence="8">
    <location>
        <begin position="166"/>
        <end position="168"/>
    </location>
    <ligand>
        <name>ATP</name>
        <dbReference type="ChEBI" id="CHEBI:30616"/>
    </ligand>
</feature>